<dbReference type="EMBL" id="CAEZWU010000024">
    <property type="protein sequence ID" value="CAB4661020.1"/>
    <property type="molecule type" value="Genomic_DNA"/>
</dbReference>
<reference evidence="2" key="1">
    <citation type="submission" date="2020-05" db="EMBL/GenBank/DDBJ databases">
        <authorList>
            <person name="Chiriac C."/>
            <person name="Salcher M."/>
            <person name="Ghai R."/>
            <person name="Kavagutti S V."/>
        </authorList>
    </citation>
    <scope>NUCLEOTIDE SEQUENCE</scope>
</reference>
<accession>A0A6J6LGP3</accession>
<feature type="region of interest" description="Disordered" evidence="1">
    <location>
        <begin position="1"/>
        <end position="22"/>
    </location>
</feature>
<dbReference type="AlphaFoldDB" id="A0A6J6LGP3"/>
<evidence type="ECO:0000313" key="2">
    <source>
        <dbReference type="EMBL" id="CAB4661020.1"/>
    </source>
</evidence>
<sequence>MTTPEFDSMLRRNEIGTMPLPPTGLPTFATWRIAYVRAPSPVPGVCGETPQTVGPIASAGPIKSSDLK</sequence>
<protein>
    <submittedName>
        <fullName evidence="2">Unannotated protein</fullName>
    </submittedName>
</protein>
<evidence type="ECO:0000256" key="1">
    <source>
        <dbReference type="SAM" id="MobiDB-lite"/>
    </source>
</evidence>
<organism evidence="2">
    <name type="scientific">freshwater metagenome</name>
    <dbReference type="NCBI Taxonomy" id="449393"/>
    <lineage>
        <taxon>unclassified sequences</taxon>
        <taxon>metagenomes</taxon>
        <taxon>ecological metagenomes</taxon>
    </lineage>
</organism>
<proteinExistence type="predicted"/>
<name>A0A6J6LGP3_9ZZZZ</name>
<gene>
    <name evidence="2" type="ORF">UFOPK2292_00265</name>
</gene>